<dbReference type="InterPro" id="IPR050353">
    <property type="entry name" value="PyrK_electron_transfer"/>
</dbReference>
<sequence>MLFLAKSICRYKKKRECNGDLIILGGRSRVEVEPLVEDFREFGLRLLTATDDGSFGHGGFVTDLLDAKELSGKSMVYTCGPEPMMARIGQLCRNHSIPCQVSVESVMACGMGACLGCSRKTKKGTYAHVCLNGPVFDAEELIWNS</sequence>
<dbReference type="InterPro" id="IPR019480">
    <property type="entry name" value="Dihydroorotate_DH_Fe-S-bd"/>
</dbReference>
<dbReference type="EMBL" id="AP024086">
    <property type="protein sequence ID" value="BCL61806.1"/>
    <property type="molecule type" value="Genomic_DNA"/>
</dbReference>
<evidence type="ECO:0000313" key="3">
    <source>
        <dbReference type="Proteomes" id="UP000826725"/>
    </source>
</evidence>
<accession>A0A8D5JS72</accession>
<reference evidence="2" key="1">
    <citation type="submission" date="2020-09" db="EMBL/GenBank/DDBJ databases">
        <title>Desulfogranum mesoprofundum gen. nov., sp. nov., a novel mesophilic, sulfate-reducing chemolithoautotroph isolated from a deep-sea hydrothermal vent chimney in the Suiyo Seamount.</title>
        <authorList>
            <person name="Hashimoto Y."/>
            <person name="Nakagawa S."/>
        </authorList>
    </citation>
    <scope>NUCLEOTIDE SEQUENCE</scope>
    <source>
        <strain evidence="2">KT2</strain>
    </source>
</reference>
<dbReference type="RefSeq" id="WP_228854226.1">
    <property type="nucleotide sequence ID" value="NZ_AP024086.1"/>
</dbReference>
<dbReference type="PANTHER" id="PTHR43513:SF3">
    <property type="entry name" value="DIHYDROOROTATE DEHYDROGENASE B (NAD(+)), ELECTRON TRANSFER SUBUNIT-RELATED"/>
    <property type="match status" value="1"/>
</dbReference>
<keyword evidence="3" id="KW-1185">Reference proteome</keyword>
<name>A0A8D5JS72_9BACT</name>
<dbReference type="AlphaFoldDB" id="A0A8D5JS72"/>
<dbReference type="Pfam" id="PF10418">
    <property type="entry name" value="DHODB_Fe-S_bind"/>
    <property type="match status" value="1"/>
</dbReference>
<dbReference type="PANTHER" id="PTHR43513">
    <property type="entry name" value="DIHYDROOROTATE DEHYDROGENASE B (NAD(+)), ELECTRON TRANSFER SUBUNIT"/>
    <property type="match status" value="1"/>
</dbReference>
<dbReference type="Proteomes" id="UP000826725">
    <property type="component" value="Chromosome"/>
</dbReference>
<gene>
    <name evidence="2" type="ORF">DGMP_24990</name>
</gene>
<protein>
    <recommendedName>
        <fullName evidence="1">Dihydroorotate dehydrogenase electron transfer subunit iron-sulphur cluster binding domain-containing protein</fullName>
    </recommendedName>
</protein>
<proteinExistence type="predicted"/>
<evidence type="ECO:0000259" key="1">
    <source>
        <dbReference type="Pfam" id="PF10418"/>
    </source>
</evidence>
<feature type="domain" description="Dihydroorotate dehydrogenase electron transfer subunit iron-sulphur cluster binding" evidence="1">
    <location>
        <begin position="104"/>
        <end position="141"/>
    </location>
</feature>
<evidence type="ECO:0000313" key="2">
    <source>
        <dbReference type="EMBL" id="BCL61806.1"/>
    </source>
</evidence>
<dbReference type="KEGG" id="dbk:DGMP_24990"/>
<organism evidence="2 3">
    <name type="scientific">Desulfomarina profundi</name>
    <dbReference type="NCBI Taxonomy" id="2772557"/>
    <lineage>
        <taxon>Bacteria</taxon>
        <taxon>Pseudomonadati</taxon>
        <taxon>Thermodesulfobacteriota</taxon>
        <taxon>Desulfobulbia</taxon>
        <taxon>Desulfobulbales</taxon>
        <taxon>Desulfobulbaceae</taxon>
        <taxon>Desulfomarina</taxon>
    </lineage>
</organism>